<dbReference type="InterPro" id="IPR026816">
    <property type="entry name" value="Flavodoxin_dom"/>
</dbReference>
<gene>
    <name evidence="6" type="ORF">CBU02nite_25200</name>
    <name evidence="7" type="ORF">GND98_013365</name>
</gene>
<keyword evidence="3" id="KW-0411">Iron-sulfur</keyword>
<dbReference type="GO" id="GO:0010181">
    <property type="term" value="F:FMN binding"/>
    <property type="evidence" value="ECO:0007669"/>
    <property type="project" value="InterPro"/>
</dbReference>
<dbReference type="Proteomes" id="UP000321089">
    <property type="component" value="Unassembled WGS sequence"/>
</dbReference>
<dbReference type="InterPro" id="IPR008254">
    <property type="entry name" value="Flavodoxin/NO_synth"/>
</dbReference>
<feature type="domain" description="4Fe-4S ferredoxin-type" evidence="5">
    <location>
        <begin position="205"/>
        <end position="232"/>
    </location>
</feature>
<dbReference type="GO" id="GO:0016651">
    <property type="term" value="F:oxidoreductase activity, acting on NAD(P)H"/>
    <property type="evidence" value="ECO:0007669"/>
    <property type="project" value="UniProtKB-ARBA"/>
</dbReference>
<dbReference type="Gene3D" id="3.40.50.360">
    <property type="match status" value="1"/>
</dbReference>
<dbReference type="Pfam" id="PF12724">
    <property type="entry name" value="Flavodoxin_5"/>
    <property type="match status" value="1"/>
</dbReference>
<reference evidence="6 8" key="1">
    <citation type="submission" date="2019-07" db="EMBL/GenBank/DDBJ databases">
        <title>Whole genome shotgun sequence of Clostridium butyricum NBRC 3858.</title>
        <authorList>
            <person name="Hosoyama A."/>
            <person name="Uohara A."/>
            <person name="Ohji S."/>
            <person name="Ichikawa N."/>
        </authorList>
    </citation>
    <scope>NUCLEOTIDE SEQUENCE [LARGE SCALE GENOMIC DNA]</scope>
    <source>
        <strain evidence="6 8">NBRC 3858</strain>
    </source>
</reference>
<name>A0A512TP25_CLOBU</name>
<organism evidence="6 8">
    <name type="scientific">Clostridium butyricum</name>
    <dbReference type="NCBI Taxonomy" id="1492"/>
    <lineage>
        <taxon>Bacteria</taxon>
        <taxon>Bacillati</taxon>
        <taxon>Bacillota</taxon>
        <taxon>Clostridia</taxon>
        <taxon>Eubacteriales</taxon>
        <taxon>Clostridiaceae</taxon>
        <taxon>Clostridium</taxon>
    </lineage>
</organism>
<protein>
    <submittedName>
        <fullName evidence="7">4Fe-4S dicluster domain-containing protein</fullName>
    </submittedName>
    <submittedName>
        <fullName evidence="6">Iron-sulfur protein</fullName>
    </submittedName>
</protein>
<dbReference type="InterPro" id="IPR017896">
    <property type="entry name" value="4Fe4S_Fe-S-bd"/>
</dbReference>
<keyword evidence="2" id="KW-0408">Iron</keyword>
<dbReference type="PROSITE" id="PS51379">
    <property type="entry name" value="4FE4S_FER_2"/>
    <property type="match status" value="2"/>
</dbReference>
<dbReference type="NCBIfam" id="NF038196">
    <property type="entry name" value="ferrodoxin_EFR1"/>
    <property type="match status" value="1"/>
</dbReference>
<feature type="domain" description="Flavodoxin-like" evidence="4">
    <location>
        <begin position="1"/>
        <end position="139"/>
    </location>
</feature>
<dbReference type="PROSITE" id="PS00198">
    <property type="entry name" value="4FE4S_FER_1"/>
    <property type="match status" value="2"/>
</dbReference>
<dbReference type="AlphaFoldDB" id="A0A512TP25"/>
<evidence type="ECO:0000259" key="5">
    <source>
        <dbReference type="PROSITE" id="PS51379"/>
    </source>
</evidence>
<dbReference type="InterPro" id="IPR029039">
    <property type="entry name" value="Flavoprotein-like_sf"/>
</dbReference>
<dbReference type="Proteomes" id="UP000474042">
    <property type="component" value="Unassembled WGS sequence"/>
</dbReference>
<proteinExistence type="predicted"/>
<dbReference type="SUPFAM" id="SSF52218">
    <property type="entry name" value="Flavoproteins"/>
    <property type="match status" value="1"/>
</dbReference>
<evidence type="ECO:0000313" key="9">
    <source>
        <dbReference type="Proteomes" id="UP000474042"/>
    </source>
</evidence>
<reference evidence="7 9" key="2">
    <citation type="submission" date="2020-01" db="EMBL/GenBank/DDBJ databases">
        <title>Genome sequence of a 1,3-propanediol producer, Clostridium butyricum S3.</title>
        <authorList>
            <person name="Zhou J."/>
        </authorList>
    </citation>
    <scope>NUCLEOTIDE SEQUENCE [LARGE SCALE GENOMIC DNA]</scope>
    <source>
        <strain evidence="7 9">S3</strain>
    </source>
</reference>
<dbReference type="PROSITE" id="PS50902">
    <property type="entry name" value="FLAVODOXIN_LIKE"/>
    <property type="match status" value="1"/>
</dbReference>
<comment type="caution">
    <text evidence="6">The sequence shown here is derived from an EMBL/GenBank/DDBJ whole genome shotgun (WGS) entry which is preliminary data.</text>
</comment>
<dbReference type="GO" id="GO:0046872">
    <property type="term" value="F:metal ion binding"/>
    <property type="evidence" value="ECO:0007669"/>
    <property type="project" value="UniProtKB-KW"/>
</dbReference>
<dbReference type="SUPFAM" id="SSF54862">
    <property type="entry name" value="4Fe-4S ferredoxins"/>
    <property type="match status" value="1"/>
</dbReference>
<sequence>MKIFYFTATGNSLYVAKRIKEKINDCELVCIPKISEQEEMVLDDDVIGFVYPIHYAGVPITMYDFLSKLKIKSESYVFAVGVSGGGSSNTSFYQINKLIGRNIDNCLSIKYTSNYLKLGTNPSEKNLKDAIAKYDDKIEEFIEVIGKRQKKSCKFVSILGKYEYRFFKDTLKNKDKKFNSNDNCNGCGICTKICPAENISIIDNKPKWNGKCIDCMACINICPKKAINIGNSTVNKNRYRNPYISLSELIRGE</sequence>
<dbReference type="EMBL" id="BKBC01000038">
    <property type="protein sequence ID" value="GEQ22014.1"/>
    <property type="molecule type" value="Genomic_DNA"/>
</dbReference>
<evidence type="ECO:0000256" key="2">
    <source>
        <dbReference type="ARBA" id="ARBA00023004"/>
    </source>
</evidence>
<dbReference type="Gene3D" id="3.30.70.20">
    <property type="match status" value="1"/>
</dbReference>
<evidence type="ECO:0000259" key="4">
    <source>
        <dbReference type="PROSITE" id="PS50902"/>
    </source>
</evidence>
<keyword evidence="1" id="KW-0479">Metal-binding</keyword>
<evidence type="ECO:0000313" key="6">
    <source>
        <dbReference type="EMBL" id="GEQ22014.1"/>
    </source>
</evidence>
<evidence type="ECO:0000256" key="1">
    <source>
        <dbReference type="ARBA" id="ARBA00022723"/>
    </source>
</evidence>
<evidence type="ECO:0000256" key="3">
    <source>
        <dbReference type="ARBA" id="ARBA00023014"/>
    </source>
</evidence>
<evidence type="ECO:0000313" key="7">
    <source>
        <dbReference type="EMBL" id="NAS18829.1"/>
    </source>
</evidence>
<accession>A0A512TP25</accession>
<dbReference type="Pfam" id="PF13187">
    <property type="entry name" value="Fer4_9"/>
    <property type="match status" value="1"/>
</dbReference>
<evidence type="ECO:0000313" key="8">
    <source>
        <dbReference type="Proteomes" id="UP000321089"/>
    </source>
</evidence>
<dbReference type="RefSeq" id="WP_024039594.1">
    <property type="nucleotide sequence ID" value="NZ_BKBC01000038.1"/>
</dbReference>
<dbReference type="InterPro" id="IPR047964">
    <property type="entry name" value="EFR1-like"/>
</dbReference>
<dbReference type="GO" id="GO:0051536">
    <property type="term" value="F:iron-sulfur cluster binding"/>
    <property type="evidence" value="ECO:0007669"/>
    <property type="project" value="UniProtKB-KW"/>
</dbReference>
<feature type="domain" description="4Fe-4S ferredoxin-type" evidence="5">
    <location>
        <begin position="174"/>
        <end position="204"/>
    </location>
</feature>
<dbReference type="EMBL" id="WOFV02000045">
    <property type="protein sequence ID" value="NAS18829.1"/>
    <property type="molecule type" value="Genomic_DNA"/>
</dbReference>
<dbReference type="InterPro" id="IPR017900">
    <property type="entry name" value="4Fe4S_Fe_S_CS"/>
</dbReference>